<dbReference type="EMBL" id="JBJUIK010000008">
    <property type="protein sequence ID" value="KAL3520369.1"/>
    <property type="molecule type" value="Genomic_DNA"/>
</dbReference>
<reference evidence="1 2" key="1">
    <citation type="submission" date="2024-11" db="EMBL/GenBank/DDBJ databases">
        <title>A near-complete genome assembly of Cinchona calisaya.</title>
        <authorList>
            <person name="Lian D.C."/>
            <person name="Zhao X.W."/>
            <person name="Wei L."/>
        </authorList>
    </citation>
    <scope>NUCLEOTIDE SEQUENCE [LARGE SCALE GENOMIC DNA]</scope>
    <source>
        <tissue evidence="1">Nenye</tissue>
    </source>
</reference>
<keyword evidence="2" id="KW-1185">Reference proteome</keyword>
<gene>
    <name evidence="1" type="ORF">ACH5RR_018518</name>
</gene>
<accession>A0ABD2ZMK4</accession>
<evidence type="ECO:0000313" key="2">
    <source>
        <dbReference type="Proteomes" id="UP001630127"/>
    </source>
</evidence>
<proteinExistence type="predicted"/>
<evidence type="ECO:0000313" key="1">
    <source>
        <dbReference type="EMBL" id="KAL3520369.1"/>
    </source>
</evidence>
<dbReference type="AlphaFoldDB" id="A0ABD2ZMK4"/>
<dbReference type="Proteomes" id="UP001630127">
    <property type="component" value="Unassembled WGS sequence"/>
</dbReference>
<sequence>MLEVGNLKSYPREVTLKIEIRIGFLKWMCLTEGHQILYNSMNHQCRGLNFAFIDISIPQKPKVTTNDRSCQCREISIQLSQCQDEPRLHSLANVDARLSRQSQGSAKCFQIVPMKLQSIK</sequence>
<comment type="caution">
    <text evidence="1">The sequence shown here is derived from an EMBL/GenBank/DDBJ whole genome shotgun (WGS) entry which is preliminary data.</text>
</comment>
<organism evidence="1 2">
    <name type="scientific">Cinchona calisaya</name>
    <dbReference type="NCBI Taxonomy" id="153742"/>
    <lineage>
        <taxon>Eukaryota</taxon>
        <taxon>Viridiplantae</taxon>
        <taxon>Streptophyta</taxon>
        <taxon>Embryophyta</taxon>
        <taxon>Tracheophyta</taxon>
        <taxon>Spermatophyta</taxon>
        <taxon>Magnoliopsida</taxon>
        <taxon>eudicotyledons</taxon>
        <taxon>Gunneridae</taxon>
        <taxon>Pentapetalae</taxon>
        <taxon>asterids</taxon>
        <taxon>lamiids</taxon>
        <taxon>Gentianales</taxon>
        <taxon>Rubiaceae</taxon>
        <taxon>Cinchonoideae</taxon>
        <taxon>Cinchoneae</taxon>
        <taxon>Cinchona</taxon>
    </lineage>
</organism>
<protein>
    <submittedName>
        <fullName evidence="1">Uncharacterized protein</fullName>
    </submittedName>
</protein>
<name>A0ABD2ZMK4_9GENT</name>